<dbReference type="Proteomes" id="UP001595945">
    <property type="component" value="Unassembled WGS sequence"/>
</dbReference>
<dbReference type="SUPFAM" id="SSF55811">
    <property type="entry name" value="Nudix"/>
    <property type="match status" value="1"/>
</dbReference>
<evidence type="ECO:0000256" key="5">
    <source>
        <dbReference type="ARBA" id="ARBA00022842"/>
    </source>
</evidence>
<proteinExistence type="predicted"/>
<comment type="cofactor">
    <cofactor evidence="1">
        <name>Mn(2+)</name>
        <dbReference type="ChEBI" id="CHEBI:29035"/>
    </cofactor>
</comment>
<dbReference type="PANTHER" id="PTHR12992">
    <property type="entry name" value="NUDIX HYDROLASE"/>
    <property type="match status" value="1"/>
</dbReference>
<sequence length="201" mass="22444">MELGRVAEHVPRDVPDEDHDAAVLAPVVEREGDHYLLFTKRADHLGEHAGQMSFPGGGREPSDADLRATALREAEEEIGLRPEEADIVGRLDDIRTTSRYAVTPYVATVPDREYTPDEREVAEIAVLPVAGLLDPDNHEVERREHPQYGEAIVHFFHVGGYTVWGATARILVQLLELTTDWRAPEDVDRVVDPDADVRQGK</sequence>
<feature type="domain" description="Nudix hydrolase" evidence="7">
    <location>
        <begin position="18"/>
        <end position="150"/>
    </location>
</feature>
<protein>
    <submittedName>
        <fullName evidence="8">NUDIX hydrolase</fullName>
        <ecNumber evidence="8">3.6.1.55</ecNumber>
    </submittedName>
</protein>
<keyword evidence="3" id="KW-0479">Metal-binding</keyword>
<dbReference type="RefSeq" id="WP_254266800.1">
    <property type="nucleotide sequence ID" value="NZ_CP100400.1"/>
</dbReference>
<dbReference type="CDD" id="cd03426">
    <property type="entry name" value="NUDIX_CoAse_Nudt7"/>
    <property type="match status" value="1"/>
</dbReference>
<dbReference type="AlphaFoldDB" id="A0ABD5Q0L4"/>
<dbReference type="InterPro" id="IPR015797">
    <property type="entry name" value="NUDIX_hydrolase-like_dom_sf"/>
</dbReference>
<evidence type="ECO:0000256" key="6">
    <source>
        <dbReference type="ARBA" id="ARBA00023211"/>
    </source>
</evidence>
<comment type="caution">
    <text evidence="8">The sequence shown here is derived from an EMBL/GenBank/DDBJ whole genome shotgun (WGS) entry which is preliminary data.</text>
</comment>
<dbReference type="GO" id="GO:0046872">
    <property type="term" value="F:metal ion binding"/>
    <property type="evidence" value="ECO:0007669"/>
    <property type="project" value="UniProtKB-KW"/>
</dbReference>
<evidence type="ECO:0000256" key="4">
    <source>
        <dbReference type="ARBA" id="ARBA00022801"/>
    </source>
</evidence>
<gene>
    <name evidence="8" type="ORF">ACFO9K_07620</name>
</gene>
<reference evidence="8 9" key="1">
    <citation type="journal article" date="2019" name="Int. J. Syst. Evol. Microbiol.">
        <title>The Global Catalogue of Microorganisms (GCM) 10K type strain sequencing project: providing services to taxonomists for standard genome sequencing and annotation.</title>
        <authorList>
            <consortium name="The Broad Institute Genomics Platform"/>
            <consortium name="The Broad Institute Genome Sequencing Center for Infectious Disease"/>
            <person name="Wu L."/>
            <person name="Ma J."/>
        </authorList>
    </citation>
    <scope>NUCLEOTIDE SEQUENCE [LARGE SCALE GENOMIC DNA]</scope>
    <source>
        <strain evidence="8 9">XZYJ18</strain>
    </source>
</reference>
<name>A0ABD5Q0L4_9EURY</name>
<dbReference type="GO" id="GO:0035539">
    <property type="term" value="F:8-oxo-7,8-dihydrodeoxyguanosine triphosphate pyrophosphatase activity"/>
    <property type="evidence" value="ECO:0007669"/>
    <property type="project" value="UniProtKB-EC"/>
</dbReference>
<evidence type="ECO:0000313" key="8">
    <source>
        <dbReference type="EMBL" id="MFC4824128.1"/>
    </source>
</evidence>
<dbReference type="EC" id="3.6.1.55" evidence="8"/>
<evidence type="ECO:0000256" key="1">
    <source>
        <dbReference type="ARBA" id="ARBA00001936"/>
    </source>
</evidence>
<keyword evidence="9" id="KW-1185">Reference proteome</keyword>
<dbReference type="Pfam" id="PF00293">
    <property type="entry name" value="NUDIX"/>
    <property type="match status" value="1"/>
</dbReference>
<organism evidence="8 9">
    <name type="scientific">Halorussus aquaticus</name>
    <dbReference type="NCBI Taxonomy" id="2953748"/>
    <lineage>
        <taxon>Archaea</taxon>
        <taxon>Methanobacteriati</taxon>
        <taxon>Methanobacteriota</taxon>
        <taxon>Stenosarchaea group</taxon>
        <taxon>Halobacteria</taxon>
        <taxon>Halobacteriales</taxon>
        <taxon>Haladaptataceae</taxon>
        <taxon>Halorussus</taxon>
    </lineage>
</organism>
<evidence type="ECO:0000256" key="3">
    <source>
        <dbReference type="ARBA" id="ARBA00022723"/>
    </source>
</evidence>
<dbReference type="InterPro" id="IPR045121">
    <property type="entry name" value="CoAse"/>
</dbReference>
<dbReference type="EMBL" id="JBHSHT010000001">
    <property type="protein sequence ID" value="MFC4824128.1"/>
    <property type="molecule type" value="Genomic_DNA"/>
</dbReference>
<evidence type="ECO:0000313" key="9">
    <source>
        <dbReference type="Proteomes" id="UP001595945"/>
    </source>
</evidence>
<dbReference type="InterPro" id="IPR000086">
    <property type="entry name" value="NUDIX_hydrolase_dom"/>
</dbReference>
<evidence type="ECO:0000259" key="7">
    <source>
        <dbReference type="PROSITE" id="PS51462"/>
    </source>
</evidence>
<keyword evidence="5" id="KW-0460">Magnesium</keyword>
<dbReference type="PANTHER" id="PTHR12992:SF11">
    <property type="entry name" value="MITOCHONDRIAL COENZYME A DIPHOSPHATASE NUDT8"/>
    <property type="match status" value="1"/>
</dbReference>
<dbReference type="PROSITE" id="PS51462">
    <property type="entry name" value="NUDIX"/>
    <property type="match status" value="1"/>
</dbReference>
<keyword evidence="4 8" id="KW-0378">Hydrolase</keyword>
<evidence type="ECO:0000256" key="2">
    <source>
        <dbReference type="ARBA" id="ARBA00001946"/>
    </source>
</evidence>
<comment type="cofactor">
    <cofactor evidence="2">
        <name>Mg(2+)</name>
        <dbReference type="ChEBI" id="CHEBI:18420"/>
    </cofactor>
</comment>
<dbReference type="GeneID" id="73045192"/>
<keyword evidence="6" id="KW-0464">Manganese</keyword>
<dbReference type="Gene3D" id="3.90.79.10">
    <property type="entry name" value="Nucleoside Triphosphate Pyrophosphohydrolase"/>
    <property type="match status" value="1"/>
</dbReference>
<accession>A0ABD5Q0L4</accession>